<evidence type="ECO:0000256" key="8">
    <source>
        <dbReference type="ARBA" id="ARBA00022679"/>
    </source>
</evidence>
<feature type="region of interest" description="Disordered" evidence="21">
    <location>
        <begin position="702"/>
        <end position="870"/>
    </location>
</feature>
<comment type="cofactor">
    <cofactor evidence="1">
        <name>Mg(2+)</name>
        <dbReference type="ChEBI" id="CHEBI:18420"/>
    </cofactor>
</comment>
<evidence type="ECO:0000256" key="13">
    <source>
        <dbReference type="ARBA" id="ARBA00022842"/>
    </source>
</evidence>
<protein>
    <recommendedName>
        <fullName evidence="18">SNF-related serine/threonine-protein kinase</fullName>
        <ecNumber evidence="4">2.7.11.1</ecNumber>
    </recommendedName>
    <alternativeName>
        <fullName evidence="19">SNF1-related kinase</fullName>
    </alternativeName>
</protein>
<evidence type="ECO:0000259" key="22">
    <source>
        <dbReference type="PROSITE" id="PS50011"/>
    </source>
</evidence>
<comment type="catalytic activity">
    <reaction evidence="16">
        <text>L-seryl-[protein] + ATP = O-phospho-L-seryl-[protein] + ADP + H(+)</text>
        <dbReference type="Rhea" id="RHEA:17989"/>
        <dbReference type="Rhea" id="RHEA-COMP:9863"/>
        <dbReference type="Rhea" id="RHEA-COMP:11604"/>
        <dbReference type="ChEBI" id="CHEBI:15378"/>
        <dbReference type="ChEBI" id="CHEBI:29999"/>
        <dbReference type="ChEBI" id="CHEBI:30616"/>
        <dbReference type="ChEBI" id="CHEBI:83421"/>
        <dbReference type="ChEBI" id="CHEBI:456216"/>
        <dbReference type="EC" id="2.7.11.1"/>
    </reaction>
</comment>
<dbReference type="STRING" id="43151.W5JJ31"/>
<feature type="domain" description="Protein kinase" evidence="22">
    <location>
        <begin position="25"/>
        <end position="278"/>
    </location>
</feature>
<feature type="compositionally biased region" description="Low complexity" evidence="21">
    <location>
        <begin position="769"/>
        <end position="778"/>
    </location>
</feature>
<evidence type="ECO:0000256" key="20">
    <source>
        <dbReference type="PROSITE-ProRule" id="PRU10141"/>
    </source>
</evidence>
<dbReference type="FunFam" id="3.30.200.20:FF:000003">
    <property type="entry name" value="Non-specific serine/threonine protein kinase"/>
    <property type="match status" value="1"/>
</dbReference>
<dbReference type="Gene3D" id="1.10.510.10">
    <property type="entry name" value="Transferase(Phosphotransferase) domain 1"/>
    <property type="match status" value="1"/>
</dbReference>
<dbReference type="SUPFAM" id="SSF56112">
    <property type="entry name" value="Protein kinase-like (PK-like)"/>
    <property type="match status" value="1"/>
</dbReference>
<dbReference type="AlphaFoldDB" id="W5JJ31"/>
<keyword evidence="11 23" id="KW-0418">Kinase</keyword>
<keyword evidence="14" id="KW-0539">Nucleus</keyword>
<dbReference type="GO" id="GO:0005634">
    <property type="term" value="C:nucleus"/>
    <property type="evidence" value="ECO:0007669"/>
    <property type="project" value="UniProtKB-SubCell"/>
</dbReference>
<dbReference type="Proteomes" id="UP000000673">
    <property type="component" value="Unassembled WGS sequence"/>
</dbReference>
<dbReference type="GO" id="GO:0004674">
    <property type="term" value="F:protein serine/threonine kinase activity"/>
    <property type="evidence" value="ECO:0007669"/>
    <property type="project" value="UniProtKB-KW"/>
</dbReference>
<dbReference type="FunCoup" id="W5JJ31">
    <property type="interactions" value="612"/>
</dbReference>
<feature type="compositionally biased region" description="Polar residues" evidence="21">
    <location>
        <begin position="1005"/>
        <end position="1021"/>
    </location>
</feature>
<reference evidence="24" key="4">
    <citation type="submission" date="2015-06" db="UniProtKB">
        <authorList>
            <consortium name="EnsemblMetazoa"/>
        </authorList>
    </citation>
    <scope>IDENTIFICATION</scope>
</reference>
<dbReference type="VEuPathDB" id="VectorBase:ADAR2_003995"/>
<keyword evidence="6 23" id="KW-0723">Serine/threonine-protein kinase</keyword>
<evidence type="ECO:0000313" key="23">
    <source>
        <dbReference type="EMBL" id="ETN64146.1"/>
    </source>
</evidence>
<organism evidence="23">
    <name type="scientific">Anopheles darlingi</name>
    <name type="common">Mosquito</name>
    <dbReference type="NCBI Taxonomy" id="43151"/>
    <lineage>
        <taxon>Eukaryota</taxon>
        <taxon>Metazoa</taxon>
        <taxon>Ecdysozoa</taxon>
        <taxon>Arthropoda</taxon>
        <taxon>Hexapoda</taxon>
        <taxon>Insecta</taxon>
        <taxon>Pterygota</taxon>
        <taxon>Neoptera</taxon>
        <taxon>Endopterygota</taxon>
        <taxon>Diptera</taxon>
        <taxon>Nematocera</taxon>
        <taxon>Culicoidea</taxon>
        <taxon>Culicidae</taxon>
        <taxon>Anophelinae</taxon>
        <taxon>Anopheles</taxon>
    </lineage>
</organism>
<feature type="region of interest" description="Disordered" evidence="21">
    <location>
        <begin position="350"/>
        <end position="452"/>
    </location>
</feature>
<dbReference type="CDD" id="cd14074">
    <property type="entry name" value="STKc_SNRK"/>
    <property type="match status" value="1"/>
</dbReference>
<feature type="compositionally biased region" description="Polar residues" evidence="21">
    <location>
        <begin position="961"/>
        <end position="978"/>
    </location>
</feature>
<dbReference type="SMART" id="SM00220">
    <property type="entry name" value="S_TKc"/>
    <property type="match status" value="1"/>
</dbReference>
<dbReference type="CDD" id="cd14339">
    <property type="entry name" value="UBA_SNRK"/>
    <property type="match status" value="1"/>
</dbReference>
<dbReference type="OMA" id="PHAYDDM"/>
<name>W5JJ31_ANODA</name>
<dbReference type="HOGENOM" id="CLU_007233_0_0_1"/>
<comment type="subcellular location">
    <subcellularLocation>
        <location evidence="2">Nucleus</location>
    </subcellularLocation>
</comment>
<dbReference type="PANTHER" id="PTHR24346:SF45">
    <property type="entry name" value="PROTEIN KINASE DOMAIN-CONTAINING PROTEIN"/>
    <property type="match status" value="1"/>
</dbReference>
<dbReference type="PANTHER" id="PTHR24346">
    <property type="entry name" value="MAP/MICROTUBULE AFFINITY-REGULATING KINASE"/>
    <property type="match status" value="1"/>
</dbReference>
<keyword evidence="25" id="KW-1185">Reference proteome</keyword>
<dbReference type="GO" id="GO:0005524">
    <property type="term" value="F:ATP binding"/>
    <property type="evidence" value="ECO:0007669"/>
    <property type="project" value="UniProtKB-UniRule"/>
</dbReference>
<dbReference type="GO" id="GO:0005737">
    <property type="term" value="C:cytoplasm"/>
    <property type="evidence" value="ECO:0007669"/>
    <property type="project" value="TreeGrafter"/>
</dbReference>
<evidence type="ECO:0000256" key="12">
    <source>
        <dbReference type="ARBA" id="ARBA00022840"/>
    </source>
</evidence>
<feature type="region of interest" description="Disordered" evidence="21">
    <location>
        <begin position="1001"/>
        <end position="1027"/>
    </location>
</feature>
<dbReference type="PROSITE" id="PS50011">
    <property type="entry name" value="PROTEIN_KINASE_DOM"/>
    <property type="match status" value="1"/>
</dbReference>
<evidence type="ECO:0000313" key="24">
    <source>
        <dbReference type="EnsemblMetazoa" id="ADAC004117-PA"/>
    </source>
</evidence>
<evidence type="ECO:0000256" key="21">
    <source>
        <dbReference type="SAM" id="MobiDB-lite"/>
    </source>
</evidence>
<evidence type="ECO:0000256" key="14">
    <source>
        <dbReference type="ARBA" id="ARBA00023242"/>
    </source>
</evidence>
<evidence type="ECO:0000256" key="3">
    <source>
        <dbReference type="ARBA" id="ARBA00006692"/>
    </source>
</evidence>
<dbReference type="GO" id="GO:0046872">
    <property type="term" value="F:metal ion binding"/>
    <property type="evidence" value="ECO:0007669"/>
    <property type="project" value="UniProtKB-KW"/>
</dbReference>
<evidence type="ECO:0000256" key="1">
    <source>
        <dbReference type="ARBA" id="ARBA00001946"/>
    </source>
</evidence>
<comment type="function">
    <text evidence="17">May play a role in hematopoietic cell proliferation or differentiation. Potential mediator of neuronal apoptosis.</text>
</comment>
<dbReference type="PROSITE" id="PS00107">
    <property type="entry name" value="PROTEIN_KINASE_ATP"/>
    <property type="match status" value="1"/>
</dbReference>
<feature type="compositionally biased region" description="Basic and acidic residues" evidence="21">
    <location>
        <begin position="350"/>
        <end position="359"/>
    </location>
</feature>
<evidence type="ECO:0000256" key="10">
    <source>
        <dbReference type="ARBA" id="ARBA00022741"/>
    </source>
</evidence>
<keyword evidence="13" id="KW-0460">Magnesium</keyword>
<dbReference type="FunFam" id="1.10.510.10:FF:000166">
    <property type="entry name" value="SNF-related serine/threonine-protein kinase"/>
    <property type="match status" value="1"/>
</dbReference>
<sequence>MQRTFGGMSPASRAGVYDGKIAGLYDLEETLGSGHFAVVKLARHVFTGEKVAVKVIEKTKLDEISRAHLFQEVRCMKLVQHPNVVRLYEVIDTQTKLYLILELGDGGDLYDYIMRHEKGLSENVAREYFRQIVRAISYCHQLHVVHRDLKPENVVFFEKLGVVKLTDFGFSNKFCPGQKLETSCGSLAYSAPEILLGDSYDAPAVDVWSLGVILFMLVCGQPPFQEANDSETLTMIMDCKYTMPDHVSDGCRTLISRMLVREPEKRATLQQIAQNEWLMEGSCEETPENQPLVSREQVSEDDHSLIIQKMINGKIATKEEILEALDRNEYNHITATYFLLAERKLRAHRQEEAQKRKPELTLPVSNSARVSNFKKTDTEDEDDDTQNSALLSSRLGMHLSVPRTPGTDTGQTGRSRKCSIVQEEEDDEDDVHCAGHEELSTPLNRRGSRSEGRLNVTVQDRIAESERLKLEAKKYQQLEQSKLSSDGDEGPSADELDGSSGHHAHHQITSSPLLGGIGNVTLITSENSSTKDRLGIAGGGLHRKPMPELKRSVVAAGSIDSKKASILKPTLVKITDGPGVRSGSFDQCMRNLSCGGGELVTTKIITDSSTITIPIPTLNIVTASTIPKYKTMPSPTRSNAILTSTTNCLNEIFEEGTDVGSSADSASTTPRPLVRSQQFRQAAANGGGAAADGGTATNITISGTTCTGSGSNVHRRSRFNKSRTASCSSSDASDDDSENRKKRAHKIVDANGGKPLTQRRDSHDDSSDSQDPGSNAAAGAGGTANRVAQFKNGSGINGGTERNGGESSGGRTGSGGGSGGGSGSGGSGAQSSLADGNSGARSQKGLQQQQSVDFRRHRGRRRPVETRLRESQSLNRITEVQESEVSHSVAQQLANCSAVVATPVVALVSSANTAITNNTATTVDESNDAERSCDKVEVITEKVSQAITTLGATDTGKELTSEASDGASSTIVKSPQAKQHTKPKGFSARIFHTFKKQSAAAVPSANATNSTTNSKMASNPLNEAPSAASGDEIEIVVELAKALNNAAATVADGAAGCKGGSGGNTKKIKILGRYFQRGRLYKAQSCGSIVRDRVNVNPNGGSSGAHNTSTARHSTIFSEKNRIIKNCLGGSGGSAAGVGVGGSRHLGSDSDINHNNGGSHHHSSGFLAALTANSTCVSSTDISNGGDGCGGTIGTVPTSLGADHSASVGVAAASVLAGPPLGGMASLVAGGADRGRG</sequence>
<evidence type="ECO:0000256" key="16">
    <source>
        <dbReference type="ARBA" id="ARBA00048679"/>
    </source>
</evidence>
<keyword evidence="5" id="KW-0488">Methylation</keyword>
<feature type="compositionally biased region" description="Low complexity" evidence="21">
    <location>
        <begin position="702"/>
        <end position="712"/>
    </location>
</feature>
<keyword evidence="9" id="KW-0479">Metal-binding</keyword>
<dbReference type="eggNOG" id="KOG4717">
    <property type="taxonomic scope" value="Eukaryota"/>
</dbReference>
<evidence type="ECO:0000313" key="25">
    <source>
        <dbReference type="Proteomes" id="UP000000673"/>
    </source>
</evidence>
<feature type="compositionally biased region" description="Acidic residues" evidence="21">
    <location>
        <begin position="486"/>
        <end position="497"/>
    </location>
</feature>
<keyword evidence="7" id="KW-0597">Phosphoprotein</keyword>
<evidence type="ECO:0000256" key="5">
    <source>
        <dbReference type="ARBA" id="ARBA00022481"/>
    </source>
</evidence>
<evidence type="ECO:0000256" key="15">
    <source>
        <dbReference type="ARBA" id="ARBA00047899"/>
    </source>
</evidence>
<keyword evidence="10 20" id="KW-0547">Nucleotide-binding</keyword>
<dbReference type="InterPro" id="IPR000719">
    <property type="entry name" value="Prot_kinase_dom"/>
</dbReference>
<feature type="compositionally biased region" description="Polar residues" evidence="21">
    <location>
        <begin position="829"/>
        <end position="852"/>
    </location>
</feature>
<dbReference type="InterPro" id="IPR008271">
    <property type="entry name" value="Ser/Thr_kinase_AS"/>
</dbReference>
<evidence type="ECO:0000256" key="2">
    <source>
        <dbReference type="ARBA" id="ARBA00004123"/>
    </source>
</evidence>
<dbReference type="InterPro" id="IPR017441">
    <property type="entry name" value="Protein_kinase_ATP_BS"/>
</dbReference>
<feature type="region of interest" description="Disordered" evidence="21">
    <location>
        <begin position="477"/>
        <end position="512"/>
    </location>
</feature>
<comment type="similarity">
    <text evidence="3">Belongs to the protein kinase superfamily. CAMK Ser/Thr protein kinase family.</text>
</comment>
<proteinExistence type="inferred from homology"/>
<reference evidence="23 25" key="1">
    <citation type="journal article" date="2010" name="BMC Genomics">
        <title>Combination of measures distinguishes pre-miRNAs from other stem-loops in the genome of the newly sequenced Anopheles darlingi.</title>
        <authorList>
            <person name="Mendes N.D."/>
            <person name="Freitas A.T."/>
            <person name="Vasconcelos A.T."/>
            <person name="Sagot M.F."/>
        </authorList>
    </citation>
    <scope>NUCLEOTIDE SEQUENCE</scope>
</reference>
<evidence type="ECO:0000256" key="9">
    <source>
        <dbReference type="ARBA" id="ARBA00022723"/>
    </source>
</evidence>
<evidence type="ECO:0000256" key="11">
    <source>
        <dbReference type="ARBA" id="ARBA00022777"/>
    </source>
</evidence>
<feature type="binding site" evidence="20">
    <location>
        <position position="54"/>
    </location>
    <ligand>
        <name>ATP</name>
        <dbReference type="ChEBI" id="CHEBI:30616"/>
    </ligand>
</feature>
<dbReference type="GO" id="GO:0035556">
    <property type="term" value="P:intracellular signal transduction"/>
    <property type="evidence" value="ECO:0007669"/>
    <property type="project" value="TreeGrafter"/>
</dbReference>
<feature type="region of interest" description="Disordered" evidence="21">
    <location>
        <begin position="957"/>
        <end position="984"/>
    </location>
</feature>
<reference evidence="23" key="2">
    <citation type="submission" date="2010-05" db="EMBL/GenBank/DDBJ databases">
        <authorList>
            <person name="Almeida L.G."/>
            <person name="Nicolas M.F."/>
            <person name="Souza R.C."/>
            <person name="Vasconcelos A.T.R."/>
        </authorList>
    </citation>
    <scope>NUCLEOTIDE SEQUENCE</scope>
</reference>
<dbReference type="VEuPathDB" id="VectorBase:ADAC004117"/>
<dbReference type="InterPro" id="IPR011009">
    <property type="entry name" value="Kinase-like_dom_sf"/>
</dbReference>
<feature type="compositionally biased region" description="Gly residues" evidence="21">
    <location>
        <begin position="795"/>
        <end position="828"/>
    </location>
</feature>
<evidence type="ECO:0000256" key="6">
    <source>
        <dbReference type="ARBA" id="ARBA00022527"/>
    </source>
</evidence>
<dbReference type="EMBL" id="ADMH02001085">
    <property type="protein sequence ID" value="ETN64146.1"/>
    <property type="molecule type" value="Genomic_DNA"/>
</dbReference>
<dbReference type="PROSITE" id="PS00108">
    <property type="entry name" value="PROTEIN_KINASE_ST"/>
    <property type="match status" value="1"/>
</dbReference>
<evidence type="ECO:0000256" key="17">
    <source>
        <dbReference type="ARBA" id="ARBA00054738"/>
    </source>
</evidence>
<reference evidence="23" key="3">
    <citation type="journal article" date="2013" name="Nucleic Acids Res.">
        <title>The genome of Anopheles darlingi, the main neotropical malaria vector.</title>
        <authorList>
            <person name="Marinotti O."/>
            <person name="Cerqueira G.C."/>
            <person name="de Almeida L.G."/>
            <person name="Ferro M.I."/>
            <person name="Loreto E.L."/>
            <person name="Zaha A."/>
            <person name="Teixeira S.M."/>
            <person name="Wespiser A.R."/>
            <person name="Almeida E Silva A."/>
            <person name="Schlindwein A.D."/>
            <person name="Pacheco A.C."/>
            <person name="Silva A.L."/>
            <person name="Graveley B.R."/>
            <person name="Walenz B.P."/>
            <person name="Lima Bde A."/>
            <person name="Ribeiro C.A."/>
            <person name="Nunes-Silva C.G."/>
            <person name="de Carvalho C.R."/>
            <person name="Soares C.M."/>
            <person name="de Menezes C.B."/>
            <person name="Matiolli C."/>
            <person name="Caffrey D."/>
            <person name="Araujo D.A."/>
            <person name="de Oliveira D.M."/>
            <person name="Golenbock D."/>
            <person name="Grisard E.C."/>
            <person name="Fantinatti-Garboggini F."/>
            <person name="de Carvalho F.M."/>
            <person name="Barcellos F.G."/>
            <person name="Prosdocimi F."/>
            <person name="May G."/>
            <person name="Azevedo Junior G.M."/>
            <person name="Guimaraes G.M."/>
            <person name="Goldman G.H."/>
            <person name="Padilha I.Q."/>
            <person name="Batista Jda S."/>
            <person name="Ferro J.A."/>
            <person name="Ribeiro J.M."/>
            <person name="Fietto J.L."/>
            <person name="Dabbas K.M."/>
            <person name="Cerdeira L."/>
            <person name="Agnez-Lima L.F."/>
            <person name="Brocchi M."/>
            <person name="de Carvalho M.O."/>
            <person name="Teixeira Mde M."/>
            <person name="Diniz Maia Mde M."/>
            <person name="Goldman M.H."/>
            <person name="Cruz Schneider M.P."/>
            <person name="Felipe M.S."/>
            <person name="Hungria M."/>
            <person name="Nicolas M.F."/>
            <person name="Pereira M."/>
            <person name="Montes M.A."/>
            <person name="Cantao M.E."/>
            <person name="Vincentz M."/>
            <person name="Rafael M.S."/>
            <person name="Silverman N."/>
            <person name="Stoco P.H."/>
            <person name="Souza R.C."/>
            <person name="Vicentini R."/>
            <person name="Gazzinelli R.T."/>
            <person name="Neves Rde O."/>
            <person name="Silva R."/>
            <person name="Astolfi-Filho S."/>
            <person name="Maciel T.E."/>
            <person name="Urmenyi T.P."/>
            <person name="Tadei W.P."/>
            <person name="Camargo E.P."/>
            <person name="de Vasconcelos A.T."/>
        </authorList>
    </citation>
    <scope>NUCLEOTIDE SEQUENCE</scope>
</reference>
<dbReference type="Pfam" id="PF00069">
    <property type="entry name" value="Pkinase"/>
    <property type="match status" value="1"/>
</dbReference>
<keyword evidence="8" id="KW-0808">Transferase</keyword>
<evidence type="ECO:0000256" key="4">
    <source>
        <dbReference type="ARBA" id="ARBA00012513"/>
    </source>
</evidence>
<comment type="catalytic activity">
    <reaction evidence="15">
        <text>L-threonyl-[protein] + ATP = O-phospho-L-threonyl-[protein] + ADP + H(+)</text>
        <dbReference type="Rhea" id="RHEA:46608"/>
        <dbReference type="Rhea" id="RHEA-COMP:11060"/>
        <dbReference type="Rhea" id="RHEA-COMP:11605"/>
        <dbReference type="ChEBI" id="CHEBI:15378"/>
        <dbReference type="ChEBI" id="CHEBI:30013"/>
        <dbReference type="ChEBI" id="CHEBI:30616"/>
        <dbReference type="ChEBI" id="CHEBI:61977"/>
        <dbReference type="ChEBI" id="CHEBI:456216"/>
        <dbReference type="EC" id="2.7.11.1"/>
    </reaction>
</comment>
<accession>W5JJ31</accession>
<evidence type="ECO:0000256" key="18">
    <source>
        <dbReference type="ARBA" id="ARBA00074971"/>
    </source>
</evidence>
<gene>
    <name evidence="23" type="ORF">AND_004117</name>
</gene>
<dbReference type="EnsemblMetazoa" id="ADAC004117-RA">
    <property type="protein sequence ID" value="ADAC004117-PA"/>
    <property type="gene ID" value="ADAC004117"/>
</dbReference>
<evidence type="ECO:0000256" key="19">
    <source>
        <dbReference type="ARBA" id="ARBA00077142"/>
    </source>
</evidence>
<dbReference type="EC" id="2.7.11.1" evidence="4"/>
<keyword evidence="12 20" id="KW-0067">ATP-binding</keyword>
<evidence type="ECO:0000256" key="7">
    <source>
        <dbReference type="ARBA" id="ARBA00022553"/>
    </source>
</evidence>